<dbReference type="Proteomes" id="UP000092626">
    <property type="component" value="Unassembled WGS sequence"/>
</dbReference>
<dbReference type="GO" id="GO:0009307">
    <property type="term" value="P:DNA restriction-modification system"/>
    <property type="evidence" value="ECO:0007669"/>
    <property type="project" value="InterPro"/>
</dbReference>
<proteinExistence type="predicted"/>
<dbReference type="EMBL" id="JTJR01000010">
    <property type="protein sequence ID" value="OBX05392.1"/>
    <property type="molecule type" value="Genomic_DNA"/>
</dbReference>
<evidence type="ECO:0000313" key="1">
    <source>
        <dbReference type="EMBL" id="OBX05392.1"/>
    </source>
</evidence>
<dbReference type="CDD" id="cd22336">
    <property type="entry name" value="MunI-like"/>
    <property type="match status" value="1"/>
</dbReference>
<dbReference type="GO" id="GO:0009036">
    <property type="term" value="F:type II site-specific deoxyribonuclease activity"/>
    <property type="evidence" value="ECO:0007669"/>
    <property type="project" value="InterPro"/>
</dbReference>
<organism evidence="1 2">
    <name type="scientific">Gallibacterium genomosp. 3</name>
    <dbReference type="NCBI Taxonomy" id="505345"/>
    <lineage>
        <taxon>Bacteria</taxon>
        <taxon>Pseudomonadati</taxon>
        <taxon>Pseudomonadota</taxon>
        <taxon>Gammaproteobacteria</taxon>
        <taxon>Pasteurellales</taxon>
        <taxon>Pasteurellaceae</taxon>
        <taxon>Gallibacterium</taxon>
    </lineage>
</organism>
<dbReference type="Pfam" id="PF11407">
    <property type="entry name" value="RestrictionMunI"/>
    <property type="match status" value="1"/>
</dbReference>
<dbReference type="InterPro" id="IPR011336">
    <property type="entry name" value="Restrct_endonuc_II_EcoRI/MunI"/>
</dbReference>
<gene>
    <name evidence="1" type="ORF">QV06_02815</name>
</gene>
<dbReference type="SUPFAM" id="SSF52980">
    <property type="entry name" value="Restriction endonuclease-like"/>
    <property type="match status" value="1"/>
</dbReference>
<name>A0A1A7PUJ6_9PAST</name>
<dbReference type="InterPro" id="IPR011335">
    <property type="entry name" value="Restrct_endonuc-II-like"/>
</dbReference>
<dbReference type="RefSeq" id="WP_065236852.1">
    <property type="nucleotide sequence ID" value="NZ_JTJR01000010.1"/>
</dbReference>
<dbReference type="InterPro" id="IPR022725">
    <property type="entry name" value="Restrct_endonuc_II_MunI"/>
</dbReference>
<comment type="caution">
    <text evidence="1">The sequence shown here is derived from an EMBL/GenBank/DDBJ whole genome shotgun (WGS) entry which is preliminary data.</text>
</comment>
<evidence type="ECO:0008006" key="3">
    <source>
        <dbReference type="Google" id="ProtNLM"/>
    </source>
</evidence>
<sequence length="210" mass="24845">MATQELRKRANWQTNSGLKALKTEELFQHVLQSSLDIVYPEKFLVDRHPKEFSDIYSTYPLPEEELKKIYNIDVTEKKRNGSAKYQWGISMDFAIRNLENGKILFGEIKRQDGWVETTNMAAGRGNAHERSCKYFTPGLMRIIRKTGGLSDEILPFWLVIVGDITRDPRRNREIAYWFQEYTKNYYMWRNTNDIGELLDFFENNLLPYLL</sequence>
<dbReference type="PATRIC" id="fig|505345.6.peg.572"/>
<accession>A0A1A7PUJ6</accession>
<dbReference type="GO" id="GO:0003677">
    <property type="term" value="F:DNA binding"/>
    <property type="evidence" value="ECO:0007669"/>
    <property type="project" value="InterPro"/>
</dbReference>
<evidence type="ECO:0000313" key="2">
    <source>
        <dbReference type="Proteomes" id="UP000092626"/>
    </source>
</evidence>
<reference evidence="1 2" key="1">
    <citation type="submission" date="2014-11" db="EMBL/GenBank/DDBJ databases">
        <title>Pan-genome of Gallibacterium spp.</title>
        <authorList>
            <person name="Kudirkiene E."/>
            <person name="Bojesen A.M."/>
        </authorList>
    </citation>
    <scope>NUCLEOTIDE SEQUENCE [LARGE SCALE GENOMIC DNA]</scope>
    <source>
        <strain evidence="1 2">59/S3/89</strain>
    </source>
</reference>
<dbReference type="Gene3D" id="3.40.580.10">
    <property type="entry name" value="Eco RI Endonuclease, subunit A"/>
    <property type="match status" value="1"/>
</dbReference>
<dbReference type="AlphaFoldDB" id="A0A1A7PUJ6"/>
<protein>
    <recommendedName>
        <fullName evidence="3">Restriction endonuclease</fullName>
    </recommendedName>
</protein>
<dbReference type="STRING" id="505345.QV06_02815"/>